<evidence type="ECO:0000313" key="1">
    <source>
        <dbReference type="EMBL" id="CRY96884.1"/>
    </source>
</evidence>
<keyword evidence="1" id="KW-0614">Plasmid</keyword>
<reference evidence="1" key="2">
    <citation type="submission" date="2015-07" db="EMBL/GenBank/DDBJ databases">
        <title>Plasmids, circular viruses and viroids from rat gut.</title>
        <authorList>
            <person name="Jorgensen T.J."/>
            <person name="Hansen M.A."/>
            <person name="Xu Z."/>
            <person name="Tabak M.A."/>
            <person name="Sorensen S.J."/>
            <person name="Hansen L.H."/>
        </authorList>
    </citation>
    <scope>NUCLEOTIDE SEQUENCE</scope>
    <source>
        <plasmid evidence="1">pRGFK1320</plasmid>
    </source>
</reference>
<protein>
    <submittedName>
        <fullName evidence="1">Uncharacterized protein</fullName>
    </submittedName>
</protein>
<proteinExistence type="predicted"/>
<accession>A0A0H5Q642</accession>
<sequence length="68" mass="7752">MAINYEFVPEYESSERKMKSDIISYAGKLLEIVEANTLVVGLDNDNRPFVLECKGRLTDALDFSLDTY</sequence>
<geneLocation type="plasmid" evidence="1">
    <name>pRGFK1320</name>
</geneLocation>
<reference evidence="1" key="1">
    <citation type="submission" date="2015-06" db="EMBL/GenBank/DDBJ databases">
        <authorList>
            <person name="Joergensen T."/>
        </authorList>
    </citation>
    <scope>NUCLEOTIDE SEQUENCE</scope>
    <source>
        <plasmid evidence="1">pRGFK1320</plasmid>
    </source>
</reference>
<name>A0A0H5Q642_9ZZZZ</name>
<dbReference type="AlphaFoldDB" id="A0A0H5Q642"/>
<organism evidence="1">
    <name type="scientific">uncultured prokaryote</name>
    <dbReference type="NCBI Taxonomy" id="198431"/>
    <lineage>
        <taxon>unclassified sequences</taxon>
        <taxon>environmental samples</taxon>
    </lineage>
</organism>
<dbReference type="EMBL" id="LN853886">
    <property type="protein sequence ID" value="CRY96884.1"/>
    <property type="molecule type" value="Genomic_DNA"/>
</dbReference>